<evidence type="ECO:0000313" key="1">
    <source>
        <dbReference type="EMBL" id="KKN31507.1"/>
    </source>
</evidence>
<organism evidence="1">
    <name type="scientific">marine sediment metagenome</name>
    <dbReference type="NCBI Taxonomy" id="412755"/>
    <lineage>
        <taxon>unclassified sequences</taxon>
        <taxon>metagenomes</taxon>
        <taxon>ecological metagenomes</taxon>
    </lineage>
</organism>
<dbReference type="AlphaFoldDB" id="A0A0F9Q3D9"/>
<dbReference type="InterPro" id="IPR027417">
    <property type="entry name" value="P-loop_NTPase"/>
</dbReference>
<dbReference type="EMBL" id="LAZR01002324">
    <property type="protein sequence ID" value="KKN31507.1"/>
    <property type="molecule type" value="Genomic_DNA"/>
</dbReference>
<reference evidence="1" key="1">
    <citation type="journal article" date="2015" name="Nature">
        <title>Complex archaea that bridge the gap between prokaryotes and eukaryotes.</title>
        <authorList>
            <person name="Spang A."/>
            <person name="Saw J.H."/>
            <person name="Jorgensen S.L."/>
            <person name="Zaremba-Niedzwiedzka K."/>
            <person name="Martijn J."/>
            <person name="Lind A.E."/>
            <person name="van Eijk R."/>
            <person name="Schleper C."/>
            <person name="Guy L."/>
            <person name="Ettema T.J."/>
        </authorList>
    </citation>
    <scope>NUCLEOTIDE SEQUENCE</scope>
</reference>
<evidence type="ECO:0008006" key="2">
    <source>
        <dbReference type="Google" id="ProtNLM"/>
    </source>
</evidence>
<dbReference type="Gene3D" id="3.30.420.240">
    <property type="match status" value="1"/>
</dbReference>
<gene>
    <name evidence="1" type="ORF">LCGC14_0823360</name>
</gene>
<dbReference type="Gene3D" id="3.40.50.300">
    <property type="entry name" value="P-loop containing nucleotide triphosphate hydrolases"/>
    <property type="match status" value="1"/>
</dbReference>
<protein>
    <recommendedName>
        <fullName evidence="2">Terminase large subunit</fullName>
    </recommendedName>
</protein>
<name>A0A0F9Q3D9_9ZZZZ</name>
<comment type="caution">
    <text evidence="1">The sequence shown here is derived from an EMBL/GenBank/DDBJ whole genome shotgun (WGS) entry which is preliminary data.</text>
</comment>
<sequence>MQQGAHPYAIDNIFKKIGTGLASGSERQNYLEQPGEYLELFGHPWYKQVEIVESVRDNQITVVRSSNDTGKTWALGGLLWWWLDVYGPYCKVITTAKNFKSVQFMLWTRIRQMYTMVRDRFNDAAINLTDFTPDPINHPDWFAIGHNPKIEGSLLDPESEAIAFQGQHSKHTLFIIDEAMTTHPAIFRAIEGSLLDEGARFLAVFNPTNKTGEVVGYENDPRANSIIIRAKDLFDSPEYKAHPEHYIELANKENCDKLEKAFGRNSPIVKARIYAEYPDQDEFSAINYGAVRDATERTTDFKSIFKVIYSWDVAGDNGADMNQIGRLTAGIVKDNEDELEDDLDKVKEPIVGLHYEIKPEWEWKKIKHKLSMEKVYMMIKEHMAKVQDLDIDFYLVVDAIGEGSHVPSFMEEWLPKLNVVSFKAGEKAQKIEERIEQEISNKISESWYLSQLLIQEDIKTWPQISMDIDKQTEHELTSRKYLLKPKLTIPQVWTIEEKKEWKKRNRGKSPDKADAYVMAIHCHFRSVMLKMYVV</sequence>
<accession>A0A0F9Q3D9</accession>
<proteinExistence type="predicted"/>